<keyword evidence="3" id="KW-0479">Metal-binding</keyword>
<keyword evidence="4" id="KW-0378">Hydrolase</keyword>
<dbReference type="PANTHER" id="PTHR13620">
    <property type="entry name" value="3-5 EXONUCLEASE"/>
    <property type="match status" value="1"/>
</dbReference>
<feature type="compositionally biased region" description="Polar residues" evidence="10">
    <location>
        <begin position="355"/>
        <end position="372"/>
    </location>
</feature>
<dbReference type="OrthoDB" id="1920326at2759"/>
<feature type="compositionally biased region" description="Low complexity" evidence="10">
    <location>
        <begin position="711"/>
        <end position="721"/>
    </location>
</feature>
<evidence type="ECO:0000313" key="13">
    <source>
        <dbReference type="Proteomes" id="UP000006906"/>
    </source>
</evidence>
<keyword evidence="2" id="KW-0540">Nuclease</keyword>
<feature type="compositionally biased region" description="Low complexity" evidence="10">
    <location>
        <begin position="167"/>
        <end position="188"/>
    </location>
</feature>
<feature type="region of interest" description="Disordered" evidence="10">
    <location>
        <begin position="692"/>
        <end position="721"/>
    </location>
</feature>
<dbReference type="GeneID" id="5719465"/>
<gene>
    <name evidence="12" type="ORF">CHLRE_13g588900v5</name>
</gene>
<dbReference type="GO" id="GO:0008408">
    <property type="term" value="F:3'-5' exonuclease activity"/>
    <property type="evidence" value="ECO:0000318"/>
    <property type="project" value="GO_Central"/>
</dbReference>
<dbReference type="KEGG" id="cre:CHLRE_13g588900v5"/>
<sequence length="1150" mass="113036">MSEPEELTAEEYTALERALEEAEKRAAFVAKPLADQTNAPQFGGGGGAVRAALPLGLGTSVPHPFKPTSAVATTDERVLTLSDSGRATCSVSGAAVGGAAGSVGSPTAPPAKRPNTAQQVPHWSSLGSGVAGGRPHASLTSVGSHMQTAVQPPTVSGWGGNHAAGVHGSPWPHPQQQHHIQQLPSHPYQHQHQHQHQHQQGGVQGAHHPSGGNLYPSLHAAAYHLQQPQPACTVLAGSAAAGPRPDTSPLQAPSSGDAAVAAAAAALGMQPFLGAAAAGSVATERLQPLGTAVPAASVPSHAWPGWPSGSGSGIAAHTHVPTPQHPNQQQQQQQQRISMGAPSGAPVCAPVASSCAAQSQRPCQHNQSQQPHTGPRSHQPHPQTAPHRVGMASTTSRGSGAPPLPATSPQTALLLVPPPPAAALAWVSRPPGVAQLQAASGAATSGGGAFVPAVEPAAAPDRRPPSPGLQQQPQQPGPLQPVAQSAPGPEPGPLGQPHPHTAASLLISAQGSRGCCTGPSFVVAATPLPPPLPLCGTVVAPPVPEAAPAAPPQQQPAACSAAIGTWPPQLPRSLHRPPLQATGVLDGAAGVGACAGGSSTNSSSKSAMTSRDGEAGRGGAGGSTAGCSATVALGIAPAALCEAAAVAAPAIAANGSTADNNVNGAKPASSRRLPASFLATTAPLPAAASSLLGSAKDSPTSGGSSTTACVAGAQSSSSGGNVSISRAGSSRAAAAALPSIAEVRAAKAAAVAAATGGAAAGGAVSRPRLPVLPYQGAIRYATTALEVEWLVGQLAAAAPAVVGLDMEWKPQYVAGVPANPVALLQICYAVAPAAAAAPQQPVPAATAAAAALPAVPALPAAAVPQSSSASATAPAAAGNGAADEQRVPAGSEATAAAGAAAGAVGAGGGAAGSSATAAAMGQSGVQEQRALHPSFEGRHCVCLLLHVLHSGIPPRLRHLLEAEQPVKVGVNISGDASKLRRDCGVEMRGLLELDEVANDRVLQVIENITVNTEYRSRWSLSALVETALRCHLPKPNNIRCGNWERKPLDGAQRRYAALDAYAGLAVWAALVRLPRRHIIAAAPSAAARQLPAAPSLAAAAAGAAVAAAHGAAAVESAAAAHSPASAATVAVEAAAVGTAAAAASAPSSDV</sequence>
<dbReference type="PANTHER" id="PTHR13620:SF109">
    <property type="entry name" value="3'-5' EXONUCLEASE"/>
    <property type="match status" value="1"/>
</dbReference>
<feature type="region of interest" description="Disordered" evidence="10">
    <location>
        <begin position="596"/>
        <end position="623"/>
    </location>
</feature>
<evidence type="ECO:0000256" key="9">
    <source>
        <dbReference type="ARBA" id="ARBA00042761"/>
    </source>
</evidence>
<reference evidence="12 13" key="1">
    <citation type="journal article" date="2007" name="Science">
        <title>The Chlamydomonas genome reveals the evolution of key animal and plant functions.</title>
        <authorList>
            <person name="Merchant S.S."/>
            <person name="Prochnik S.E."/>
            <person name="Vallon O."/>
            <person name="Harris E.H."/>
            <person name="Karpowicz S.J."/>
            <person name="Witman G.B."/>
            <person name="Terry A."/>
            <person name="Salamov A."/>
            <person name="Fritz-Laylin L.K."/>
            <person name="Marechal-Drouard L."/>
            <person name="Marshall W.F."/>
            <person name="Qu L.H."/>
            <person name="Nelson D.R."/>
            <person name="Sanderfoot A.A."/>
            <person name="Spalding M.H."/>
            <person name="Kapitonov V.V."/>
            <person name="Ren Q."/>
            <person name="Ferris P."/>
            <person name="Lindquist E."/>
            <person name="Shapiro H."/>
            <person name="Lucas S.M."/>
            <person name="Grimwood J."/>
            <person name="Schmutz J."/>
            <person name="Cardol P."/>
            <person name="Cerutti H."/>
            <person name="Chanfreau G."/>
            <person name="Chen C.L."/>
            <person name="Cognat V."/>
            <person name="Croft M.T."/>
            <person name="Dent R."/>
            <person name="Dutcher S."/>
            <person name="Fernandez E."/>
            <person name="Fukuzawa H."/>
            <person name="Gonzalez-Ballester D."/>
            <person name="Gonzalez-Halphen D."/>
            <person name="Hallmann A."/>
            <person name="Hanikenne M."/>
            <person name="Hippler M."/>
            <person name="Inwood W."/>
            <person name="Jabbari K."/>
            <person name="Kalanon M."/>
            <person name="Kuras R."/>
            <person name="Lefebvre P.A."/>
            <person name="Lemaire S.D."/>
            <person name="Lobanov A.V."/>
            <person name="Lohr M."/>
            <person name="Manuell A."/>
            <person name="Meier I."/>
            <person name="Mets L."/>
            <person name="Mittag M."/>
            <person name="Mittelmeier T."/>
            <person name="Moroney J.V."/>
            <person name="Moseley J."/>
            <person name="Napoli C."/>
            <person name="Nedelcu A.M."/>
            <person name="Niyogi K."/>
            <person name="Novoselov S.V."/>
            <person name="Paulsen I.T."/>
            <person name="Pazour G."/>
            <person name="Purton S."/>
            <person name="Ral J.P."/>
            <person name="Riano-Pachon D.M."/>
            <person name="Riekhof W."/>
            <person name="Rymarquis L."/>
            <person name="Schroda M."/>
            <person name="Stern D."/>
            <person name="Umen J."/>
            <person name="Willows R."/>
            <person name="Wilson N."/>
            <person name="Zimmer S.L."/>
            <person name="Allmer J."/>
            <person name="Balk J."/>
            <person name="Bisova K."/>
            <person name="Chen C.J."/>
            <person name="Elias M."/>
            <person name="Gendler K."/>
            <person name="Hauser C."/>
            <person name="Lamb M.R."/>
            <person name="Ledford H."/>
            <person name="Long J.C."/>
            <person name="Minagawa J."/>
            <person name="Page M.D."/>
            <person name="Pan J."/>
            <person name="Pootakham W."/>
            <person name="Roje S."/>
            <person name="Rose A."/>
            <person name="Stahlberg E."/>
            <person name="Terauchi A.M."/>
            <person name="Yang P."/>
            <person name="Ball S."/>
            <person name="Bowler C."/>
            <person name="Dieckmann C.L."/>
            <person name="Gladyshev V.N."/>
            <person name="Green P."/>
            <person name="Jorgensen R."/>
            <person name="Mayfield S."/>
            <person name="Mueller-Roeber B."/>
            <person name="Rajamani S."/>
            <person name="Sayre R.T."/>
            <person name="Brokstein P."/>
            <person name="Dubchak I."/>
            <person name="Goodstein D."/>
            <person name="Hornick L."/>
            <person name="Huang Y.W."/>
            <person name="Jhaveri J."/>
            <person name="Luo Y."/>
            <person name="Martinez D."/>
            <person name="Ngau W.C."/>
            <person name="Otillar B."/>
            <person name="Poliakov A."/>
            <person name="Porter A."/>
            <person name="Szajkowski L."/>
            <person name="Werner G."/>
            <person name="Zhou K."/>
            <person name="Grigoriev I.V."/>
            <person name="Rokhsar D.S."/>
            <person name="Grossman A.R."/>
        </authorList>
    </citation>
    <scope>NUCLEOTIDE SEQUENCE [LARGE SCALE GENOMIC DNA]</scope>
    <source>
        <strain evidence="13">CC-503</strain>
    </source>
</reference>
<feature type="compositionally biased region" description="Polar residues" evidence="10">
    <location>
        <begin position="138"/>
        <end position="154"/>
    </location>
</feature>
<organism evidence="12 13">
    <name type="scientific">Chlamydomonas reinhardtii</name>
    <name type="common">Chlamydomonas smithii</name>
    <dbReference type="NCBI Taxonomy" id="3055"/>
    <lineage>
        <taxon>Eukaryota</taxon>
        <taxon>Viridiplantae</taxon>
        <taxon>Chlorophyta</taxon>
        <taxon>core chlorophytes</taxon>
        <taxon>Chlorophyceae</taxon>
        <taxon>CS clade</taxon>
        <taxon>Chlamydomonadales</taxon>
        <taxon>Chlamydomonadaceae</taxon>
        <taxon>Chlamydomonas</taxon>
    </lineage>
</organism>
<dbReference type="InParanoid" id="A0A2K3D0Y9"/>
<feature type="compositionally biased region" description="Polar residues" evidence="10">
    <location>
        <begin position="697"/>
        <end position="708"/>
    </location>
</feature>
<feature type="region of interest" description="Disordered" evidence="10">
    <location>
        <begin position="438"/>
        <end position="500"/>
    </location>
</feature>
<name>A0A2K3D0Y9_CHLRE</name>
<dbReference type="Proteomes" id="UP000006906">
    <property type="component" value="Chromosome 13"/>
</dbReference>
<feature type="compositionally biased region" description="Polar residues" evidence="10">
    <location>
        <begin position="115"/>
        <end position="127"/>
    </location>
</feature>
<evidence type="ECO:0000256" key="1">
    <source>
        <dbReference type="ARBA" id="ARBA00004123"/>
    </source>
</evidence>
<dbReference type="CDD" id="cd06141">
    <property type="entry name" value="WRN_exo"/>
    <property type="match status" value="1"/>
</dbReference>
<dbReference type="GO" id="GO:0046872">
    <property type="term" value="F:metal ion binding"/>
    <property type="evidence" value="ECO:0007669"/>
    <property type="project" value="UniProtKB-KW"/>
</dbReference>
<protein>
    <recommendedName>
        <fullName evidence="8">3'-5' exonuclease</fullName>
    </recommendedName>
    <alternativeName>
        <fullName evidence="9">Werner Syndrome-like exonuclease</fullName>
    </alternativeName>
</protein>
<keyword evidence="5" id="KW-0269">Exonuclease</keyword>
<dbReference type="Gene3D" id="3.30.420.10">
    <property type="entry name" value="Ribonuclease H-like superfamily/Ribonuclease H"/>
    <property type="match status" value="2"/>
</dbReference>
<keyword evidence="13" id="KW-1185">Reference proteome</keyword>
<dbReference type="RefSeq" id="XP_042917694.1">
    <property type="nucleotide sequence ID" value="XM_043069719.1"/>
</dbReference>
<evidence type="ECO:0000259" key="11">
    <source>
        <dbReference type="SMART" id="SM00474"/>
    </source>
</evidence>
<dbReference type="SUPFAM" id="SSF53098">
    <property type="entry name" value="Ribonuclease H-like"/>
    <property type="match status" value="1"/>
</dbReference>
<dbReference type="EMBL" id="CM008974">
    <property type="protein sequence ID" value="PNW74192.1"/>
    <property type="molecule type" value="Genomic_DNA"/>
</dbReference>
<evidence type="ECO:0000256" key="4">
    <source>
        <dbReference type="ARBA" id="ARBA00022801"/>
    </source>
</evidence>
<dbReference type="GO" id="GO:0005634">
    <property type="term" value="C:nucleus"/>
    <property type="evidence" value="ECO:0007669"/>
    <property type="project" value="UniProtKB-SubCell"/>
</dbReference>
<dbReference type="STRING" id="3055.A0A2K3D0Y9"/>
<feature type="region of interest" description="Disordered" evidence="10">
    <location>
        <begin position="303"/>
        <end position="413"/>
    </location>
</feature>
<evidence type="ECO:0000256" key="6">
    <source>
        <dbReference type="ARBA" id="ARBA00022842"/>
    </source>
</evidence>
<comment type="subcellular location">
    <subcellularLocation>
        <location evidence="1">Nucleus</location>
    </subcellularLocation>
</comment>
<dbReference type="ExpressionAtlas" id="A0A2K3D0Y9">
    <property type="expression patterns" value="baseline and differential"/>
</dbReference>
<dbReference type="AlphaFoldDB" id="A0A2K3D0Y9"/>
<dbReference type="InterPro" id="IPR051132">
    <property type="entry name" value="3-5_Exonuclease_domain"/>
</dbReference>
<dbReference type="InterPro" id="IPR002562">
    <property type="entry name" value="3'-5'_exonuclease_dom"/>
</dbReference>
<dbReference type="GO" id="GO:0003676">
    <property type="term" value="F:nucleic acid binding"/>
    <property type="evidence" value="ECO:0007669"/>
    <property type="project" value="InterPro"/>
</dbReference>
<dbReference type="InterPro" id="IPR036397">
    <property type="entry name" value="RNaseH_sf"/>
</dbReference>
<feature type="compositionally biased region" description="Low complexity" evidence="10">
    <location>
        <begin position="450"/>
        <end position="459"/>
    </location>
</feature>
<evidence type="ECO:0000256" key="3">
    <source>
        <dbReference type="ARBA" id="ARBA00022723"/>
    </source>
</evidence>
<evidence type="ECO:0000256" key="7">
    <source>
        <dbReference type="ARBA" id="ARBA00023242"/>
    </source>
</evidence>
<dbReference type="GO" id="GO:0006139">
    <property type="term" value="P:nucleobase-containing compound metabolic process"/>
    <property type="evidence" value="ECO:0007669"/>
    <property type="project" value="InterPro"/>
</dbReference>
<proteinExistence type="predicted"/>
<evidence type="ECO:0000256" key="10">
    <source>
        <dbReference type="SAM" id="MobiDB-lite"/>
    </source>
</evidence>
<evidence type="ECO:0000313" key="12">
    <source>
        <dbReference type="EMBL" id="PNW74192.1"/>
    </source>
</evidence>
<keyword evidence="7" id="KW-0539">Nucleus</keyword>
<feature type="compositionally biased region" description="Low complexity" evidence="10">
    <location>
        <begin position="596"/>
        <end position="610"/>
    </location>
</feature>
<accession>A0A2K3D0Y9</accession>
<dbReference type="Gramene" id="PNW74192">
    <property type="protein sequence ID" value="PNW74192"/>
    <property type="gene ID" value="CHLRE_13g588900v5"/>
</dbReference>
<feature type="compositionally biased region" description="Low complexity" evidence="10">
    <location>
        <begin position="198"/>
        <end position="209"/>
    </location>
</feature>
<evidence type="ECO:0000256" key="5">
    <source>
        <dbReference type="ARBA" id="ARBA00022839"/>
    </source>
</evidence>
<dbReference type="Pfam" id="PF01612">
    <property type="entry name" value="DNA_pol_A_exo1"/>
    <property type="match status" value="1"/>
</dbReference>
<evidence type="ECO:0000256" key="8">
    <source>
        <dbReference type="ARBA" id="ARBA00040531"/>
    </source>
</evidence>
<dbReference type="InterPro" id="IPR012337">
    <property type="entry name" value="RNaseH-like_sf"/>
</dbReference>
<feature type="region of interest" description="Disordered" evidence="10">
    <location>
        <begin position="97"/>
        <end position="216"/>
    </location>
</feature>
<feature type="domain" description="3'-5' exonuclease" evidence="11">
    <location>
        <begin position="778"/>
        <end position="1075"/>
    </location>
</feature>
<dbReference type="SMART" id="SM00474">
    <property type="entry name" value="35EXOc"/>
    <property type="match status" value="1"/>
</dbReference>
<keyword evidence="6" id="KW-0460">Magnesium</keyword>
<evidence type="ECO:0000256" key="2">
    <source>
        <dbReference type="ARBA" id="ARBA00022722"/>
    </source>
</evidence>